<protein>
    <submittedName>
        <fullName evidence="2">Uncharacterized protein</fullName>
    </submittedName>
</protein>
<dbReference type="KEGG" id="pfla:Pflav_021520"/>
<accession>A0A6F8XPH5</accession>
<reference evidence="2 3" key="2">
    <citation type="submission" date="2020-03" db="EMBL/GenBank/DDBJ databases">
        <authorList>
            <person name="Ichikawa N."/>
            <person name="Kimura A."/>
            <person name="Kitahashi Y."/>
            <person name="Uohara A."/>
        </authorList>
    </citation>
    <scope>NUCLEOTIDE SEQUENCE [LARGE SCALE GENOMIC DNA]</scope>
    <source>
        <strain evidence="2 3">NBRC 107702</strain>
    </source>
</reference>
<dbReference type="Proteomes" id="UP000502508">
    <property type="component" value="Chromosome"/>
</dbReference>
<evidence type="ECO:0000313" key="2">
    <source>
        <dbReference type="EMBL" id="BCB75742.1"/>
    </source>
</evidence>
<evidence type="ECO:0000313" key="3">
    <source>
        <dbReference type="Proteomes" id="UP000502508"/>
    </source>
</evidence>
<proteinExistence type="predicted"/>
<name>A0A6F8XPH5_9ACTN</name>
<reference evidence="2 3" key="1">
    <citation type="submission" date="2020-03" db="EMBL/GenBank/DDBJ databases">
        <title>Whole genome shotgun sequence of Phytohabitans flavus NBRC 107702.</title>
        <authorList>
            <person name="Komaki H."/>
            <person name="Tamura T."/>
        </authorList>
    </citation>
    <scope>NUCLEOTIDE SEQUENCE [LARGE SCALE GENOMIC DNA]</scope>
    <source>
        <strain evidence="2 3">NBRC 107702</strain>
    </source>
</reference>
<keyword evidence="3" id="KW-1185">Reference proteome</keyword>
<organism evidence="2 3">
    <name type="scientific">Phytohabitans flavus</name>
    <dbReference type="NCBI Taxonomy" id="1076124"/>
    <lineage>
        <taxon>Bacteria</taxon>
        <taxon>Bacillati</taxon>
        <taxon>Actinomycetota</taxon>
        <taxon>Actinomycetes</taxon>
        <taxon>Micromonosporales</taxon>
        <taxon>Micromonosporaceae</taxon>
    </lineage>
</organism>
<sequence>MGGTLNGQPLTVPPVQVLGPGDVIGLDRAQVIRTDPVPGATGFDTGQYATVDFDSPTLPWLFTPRPPDGDRLAPWLCLIVVPQQRGVSLSVNARLGIAELTISGPTDAAAVLPDLANAWAWAHVQYAGDLDPGQTLGQAIAKYPERSVSRLVCPTRLDADVRYHACVVPTFAIGRDAGLGRPLGSTLAPAWTAADHQVTLPVYHHWEFTTGAGARFVDLVRALRFRTPPAGIGERPFDVSQSGLTTPAGATMPPLVGALCGFGTEVDPAPQWARQALAPMVGAATGLPLYGGEQAGATAVPANDPGWLGELNLDPRHRAVAALGAAVVRDRQEDLAAAAWEQAGEVSAANELVGSARFGARMATSRLDRHITGLATSTLAQFVTPLQRAAAADPESSNAYRRITRPRGPFAAKVQPTTLSTSDGVRAAAAATGGERDALLALLSPQTAVHDRLRRRLGAIVPETRAARAAAAATDGEPVRPVLVAPTIPTAMAPELARVAPQFLLPGADDIEADSVLALQTNPHFVAAFLAGVNAELASELRWRQYPLDGTATPIQQFWDRRGQGGGAAASPDIEGMASWDRADGLAGAFRGASATAQVVLLIRGGLLRHFPRTAVYMIRAADPDHLADERNAANVAYPIFSGALEPDIRFFGFPISTTDAAGGATGPGWFFALSEQPTETRFGPPPSDPRPPTQGAASAAEVAERTLRPPVRVIVHASTLLATEPVANGENS</sequence>
<feature type="compositionally biased region" description="Pro residues" evidence="1">
    <location>
        <begin position="684"/>
        <end position="693"/>
    </location>
</feature>
<feature type="region of interest" description="Disordered" evidence="1">
    <location>
        <begin position="678"/>
        <end position="704"/>
    </location>
</feature>
<evidence type="ECO:0000256" key="1">
    <source>
        <dbReference type="SAM" id="MobiDB-lite"/>
    </source>
</evidence>
<dbReference type="AlphaFoldDB" id="A0A6F8XPH5"/>
<dbReference type="EMBL" id="AP022870">
    <property type="protein sequence ID" value="BCB75742.1"/>
    <property type="molecule type" value="Genomic_DNA"/>
</dbReference>
<gene>
    <name evidence="2" type="ORF">Pflav_021520</name>
</gene>